<comment type="caution">
    <text evidence="19">The sequence shown here is derived from an EMBL/GenBank/DDBJ whole genome shotgun (WGS) entry which is preliminary data.</text>
</comment>
<dbReference type="Gene3D" id="3.30.565.10">
    <property type="entry name" value="Histidine kinase-like ATPase, C-terminal domain"/>
    <property type="match status" value="1"/>
</dbReference>
<dbReference type="GO" id="GO:0046872">
    <property type="term" value="F:metal ion binding"/>
    <property type="evidence" value="ECO:0007669"/>
    <property type="project" value="UniProtKB-KW"/>
</dbReference>
<dbReference type="GO" id="GO:0005737">
    <property type="term" value="C:cytoplasm"/>
    <property type="evidence" value="ECO:0007669"/>
    <property type="project" value="UniProtKB-SubCell"/>
</dbReference>
<comment type="cofactor">
    <cofactor evidence="2">
        <name>[4Fe-4S] cluster</name>
        <dbReference type="ChEBI" id="CHEBI:49883"/>
    </cofactor>
</comment>
<dbReference type="InterPro" id="IPR011712">
    <property type="entry name" value="Sig_transdc_His_kin_sub3_dim/P"/>
</dbReference>
<evidence type="ECO:0000256" key="6">
    <source>
        <dbReference type="ARBA" id="ARBA00022485"/>
    </source>
</evidence>
<evidence type="ECO:0000256" key="8">
    <source>
        <dbReference type="ARBA" id="ARBA00022679"/>
    </source>
</evidence>
<feature type="domain" description="Histidine kinase" evidence="18">
    <location>
        <begin position="181"/>
        <end position="368"/>
    </location>
</feature>
<dbReference type="EC" id="2.7.13.3" evidence="4"/>
<dbReference type="PANTHER" id="PTHR24421">
    <property type="entry name" value="NITRATE/NITRITE SENSOR PROTEIN NARX-RELATED"/>
    <property type="match status" value="1"/>
</dbReference>
<evidence type="ECO:0000256" key="7">
    <source>
        <dbReference type="ARBA" id="ARBA00022490"/>
    </source>
</evidence>
<dbReference type="InterPro" id="IPR036890">
    <property type="entry name" value="HATPase_C_sf"/>
</dbReference>
<evidence type="ECO:0000256" key="17">
    <source>
        <dbReference type="ARBA" id="ARBA00030800"/>
    </source>
</evidence>
<reference evidence="19 20" key="1">
    <citation type="submission" date="2015-04" db="EMBL/GenBank/DDBJ databases">
        <title>Taxonomic description and genome sequence of Salinicoccus sediminis sp. nov., a novel hyper halotolerant bacterium isolated from marine sediment.</title>
        <authorList>
            <person name="Mathan Kumar R."/>
            <person name="Kaur G."/>
            <person name="Kumar N."/>
            <person name="Kumar A."/>
            <person name="Singh N.K."/>
            <person name="Kaur N."/>
            <person name="Mayilraj S."/>
        </authorList>
    </citation>
    <scope>NUCLEOTIDE SEQUENCE [LARGE SCALE GENOMIC DNA]</scope>
    <source>
        <strain evidence="19 20">SV-16</strain>
    </source>
</reference>
<dbReference type="RefSeq" id="WP_046512587.1">
    <property type="nucleotide sequence ID" value="NZ_LAYZ01000001.1"/>
</dbReference>
<proteinExistence type="predicted"/>
<keyword evidence="20" id="KW-1185">Reference proteome</keyword>
<dbReference type="EMBL" id="LAYZ01000001">
    <property type="protein sequence ID" value="KKK35876.1"/>
    <property type="molecule type" value="Genomic_DNA"/>
</dbReference>
<sequence length="369" mass="41447">MKSKLQLLKDIAEFLNEETDRDTMIEGALKLLVDHSEFETGWLFFIDSDGNPELKAHYRLPPSLEKEGYHHLCEGKCWCVNKYNNRELERATNIFVCSRLEKARMAYPGENNNITHHATVPLLSGDESFGLLNVASPDTEQFAKDELDLLESVAFQIGSTLKRIELNAQEQENMIIRERQRLARDLHDSVNQMLFSIGITSHAAKNLKDREKLSDAFDSIENTSKHAMSEMKALIWQLKPIGLEEGIIDAIEKYAGLLGLELEVSVTGFYDVPDNVEIGLYRVMQEGLNNVRKHSGSNQAVISIVSKPDELLIGIKDEGIGFDQKEKSGYSYGLGNMKDRVKKLGGMLDIESKQGEGTSIKVSIPRGES</sequence>
<dbReference type="GO" id="GO:0000155">
    <property type="term" value="F:phosphorelay sensor kinase activity"/>
    <property type="evidence" value="ECO:0007669"/>
    <property type="project" value="InterPro"/>
</dbReference>
<evidence type="ECO:0000256" key="1">
    <source>
        <dbReference type="ARBA" id="ARBA00000085"/>
    </source>
</evidence>
<dbReference type="InterPro" id="IPR050482">
    <property type="entry name" value="Sensor_HK_TwoCompSys"/>
</dbReference>
<keyword evidence="6" id="KW-0004">4Fe-4S</keyword>
<evidence type="ECO:0000313" key="20">
    <source>
        <dbReference type="Proteomes" id="UP000034287"/>
    </source>
</evidence>
<dbReference type="GO" id="GO:0005524">
    <property type="term" value="F:ATP binding"/>
    <property type="evidence" value="ECO:0007669"/>
    <property type="project" value="UniProtKB-KW"/>
</dbReference>
<gene>
    <name evidence="19" type="ORF">WN59_03470</name>
</gene>
<dbReference type="InterPro" id="IPR004358">
    <property type="entry name" value="Sig_transdc_His_kin-like_C"/>
</dbReference>
<evidence type="ECO:0000256" key="4">
    <source>
        <dbReference type="ARBA" id="ARBA00012438"/>
    </source>
</evidence>
<dbReference type="InterPro" id="IPR003594">
    <property type="entry name" value="HATPase_dom"/>
</dbReference>
<keyword evidence="13" id="KW-0408">Iron</keyword>
<dbReference type="InterPro" id="IPR029016">
    <property type="entry name" value="GAF-like_dom_sf"/>
</dbReference>
<evidence type="ECO:0000256" key="9">
    <source>
        <dbReference type="ARBA" id="ARBA00022723"/>
    </source>
</evidence>
<evidence type="ECO:0000256" key="11">
    <source>
        <dbReference type="ARBA" id="ARBA00022777"/>
    </source>
</evidence>
<keyword evidence="10" id="KW-0547">Nucleotide-binding</keyword>
<evidence type="ECO:0000256" key="16">
    <source>
        <dbReference type="ARBA" id="ARBA00024827"/>
    </source>
</evidence>
<comment type="catalytic activity">
    <reaction evidence="1">
        <text>ATP + protein L-histidine = ADP + protein N-phospho-L-histidine.</text>
        <dbReference type="EC" id="2.7.13.3"/>
    </reaction>
</comment>
<evidence type="ECO:0000313" key="19">
    <source>
        <dbReference type="EMBL" id="KKK35876.1"/>
    </source>
</evidence>
<protein>
    <recommendedName>
        <fullName evidence="5">Oxygen sensor histidine kinase NreB</fullName>
        <ecNumber evidence="4">2.7.13.3</ecNumber>
    </recommendedName>
    <alternativeName>
        <fullName evidence="17">Nitrogen regulation protein B</fullName>
    </alternativeName>
</protein>
<dbReference type="Pfam" id="PF02518">
    <property type="entry name" value="HATPase_c"/>
    <property type="match status" value="1"/>
</dbReference>
<dbReference type="Gene3D" id="1.20.5.1930">
    <property type="match status" value="1"/>
</dbReference>
<organism evidence="19 20">
    <name type="scientific">Salinicoccus sediminis</name>
    <dbReference type="NCBI Taxonomy" id="1432562"/>
    <lineage>
        <taxon>Bacteria</taxon>
        <taxon>Bacillati</taxon>
        <taxon>Bacillota</taxon>
        <taxon>Bacilli</taxon>
        <taxon>Bacillales</taxon>
        <taxon>Staphylococcaceae</taxon>
        <taxon>Salinicoccus</taxon>
    </lineage>
</organism>
<evidence type="ECO:0000256" key="10">
    <source>
        <dbReference type="ARBA" id="ARBA00022741"/>
    </source>
</evidence>
<evidence type="ECO:0000256" key="12">
    <source>
        <dbReference type="ARBA" id="ARBA00022840"/>
    </source>
</evidence>
<accession>A0A0M2SQE5</accession>
<dbReference type="Pfam" id="PF13185">
    <property type="entry name" value="GAF_2"/>
    <property type="match status" value="1"/>
</dbReference>
<dbReference type="SMART" id="SM00387">
    <property type="entry name" value="HATPase_c"/>
    <property type="match status" value="1"/>
</dbReference>
<keyword evidence="8" id="KW-0808">Transferase</keyword>
<dbReference type="Gene3D" id="3.30.450.40">
    <property type="match status" value="1"/>
</dbReference>
<keyword evidence="14" id="KW-0902">Two-component regulatory system</keyword>
<dbReference type="PRINTS" id="PR00344">
    <property type="entry name" value="BCTRLSENSOR"/>
</dbReference>
<dbReference type="SUPFAM" id="SSF55874">
    <property type="entry name" value="ATPase domain of HSP90 chaperone/DNA topoisomerase II/histidine kinase"/>
    <property type="match status" value="1"/>
</dbReference>
<evidence type="ECO:0000259" key="18">
    <source>
        <dbReference type="PROSITE" id="PS50109"/>
    </source>
</evidence>
<evidence type="ECO:0000256" key="13">
    <source>
        <dbReference type="ARBA" id="ARBA00023004"/>
    </source>
</evidence>
<comment type="subcellular location">
    <subcellularLocation>
        <location evidence="3">Cytoplasm</location>
    </subcellularLocation>
</comment>
<evidence type="ECO:0000256" key="5">
    <source>
        <dbReference type="ARBA" id="ARBA00017322"/>
    </source>
</evidence>
<comment type="function">
    <text evidence="16">Member of the two-component regulatory system NreB/NreC involved in the control of dissimilatory nitrate/nitrite reduction in response to oxygen. NreB functions as a direct oxygen sensor histidine kinase which is autophosphorylated, in the absence of oxygen, probably at the conserved histidine residue, and transfers its phosphate group probably to a conserved aspartate residue of NreC. NreB/NreC activates the expression of the nitrate (narGHJI) and nitrite (nir) reductase operons, as well as the putative nitrate transporter gene narT.</text>
</comment>
<dbReference type="InterPro" id="IPR003018">
    <property type="entry name" value="GAF"/>
</dbReference>
<dbReference type="STRING" id="1432562.WN59_03470"/>
<dbReference type="GO" id="GO:0051539">
    <property type="term" value="F:4 iron, 4 sulfur cluster binding"/>
    <property type="evidence" value="ECO:0007669"/>
    <property type="project" value="UniProtKB-KW"/>
</dbReference>
<dbReference type="GO" id="GO:0016020">
    <property type="term" value="C:membrane"/>
    <property type="evidence" value="ECO:0007669"/>
    <property type="project" value="InterPro"/>
</dbReference>
<dbReference type="Pfam" id="PF07730">
    <property type="entry name" value="HisKA_3"/>
    <property type="match status" value="1"/>
</dbReference>
<keyword evidence="7" id="KW-0963">Cytoplasm</keyword>
<keyword evidence="12" id="KW-0067">ATP-binding</keyword>
<keyword evidence="15" id="KW-0411">Iron-sulfur</keyword>
<dbReference type="PANTHER" id="PTHR24421:SF40">
    <property type="entry name" value="SENSOR HISTIDINE KINASE YHCY"/>
    <property type="match status" value="1"/>
</dbReference>
<keyword evidence="9" id="KW-0479">Metal-binding</keyword>
<dbReference type="SUPFAM" id="SSF55781">
    <property type="entry name" value="GAF domain-like"/>
    <property type="match status" value="1"/>
</dbReference>
<dbReference type="AlphaFoldDB" id="A0A0M2SQE5"/>
<dbReference type="PATRIC" id="fig|1432562.3.peg.702"/>
<evidence type="ECO:0000256" key="2">
    <source>
        <dbReference type="ARBA" id="ARBA00001966"/>
    </source>
</evidence>
<dbReference type="OrthoDB" id="9795828at2"/>
<dbReference type="Proteomes" id="UP000034287">
    <property type="component" value="Unassembled WGS sequence"/>
</dbReference>
<dbReference type="PROSITE" id="PS50109">
    <property type="entry name" value="HIS_KIN"/>
    <property type="match status" value="1"/>
</dbReference>
<keyword evidence="11 19" id="KW-0418">Kinase</keyword>
<dbReference type="InterPro" id="IPR005467">
    <property type="entry name" value="His_kinase_dom"/>
</dbReference>
<name>A0A0M2SQE5_9STAP</name>
<evidence type="ECO:0000256" key="14">
    <source>
        <dbReference type="ARBA" id="ARBA00023012"/>
    </source>
</evidence>
<evidence type="ECO:0000256" key="15">
    <source>
        <dbReference type="ARBA" id="ARBA00023014"/>
    </source>
</evidence>
<dbReference type="CDD" id="cd16917">
    <property type="entry name" value="HATPase_UhpB-NarQ-NarX-like"/>
    <property type="match status" value="1"/>
</dbReference>
<evidence type="ECO:0000256" key="3">
    <source>
        <dbReference type="ARBA" id="ARBA00004496"/>
    </source>
</evidence>
<dbReference type="GO" id="GO:0046983">
    <property type="term" value="F:protein dimerization activity"/>
    <property type="evidence" value="ECO:0007669"/>
    <property type="project" value="InterPro"/>
</dbReference>